<dbReference type="Pfam" id="PF00105">
    <property type="entry name" value="zf-C4"/>
    <property type="match status" value="1"/>
</dbReference>
<feature type="domain" description="Nuclear receptor" evidence="9">
    <location>
        <begin position="1"/>
        <end position="52"/>
    </location>
</feature>
<dbReference type="KEGG" id="lgi:LOTGIDRAFT_146915"/>
<name>V4CGF1_LOTGI</name>
<dbReference type="HOGENOM" id="CLU_3074706_0_0_1"/>
<keyword evidence="6" id="KW-0804">Transcription</keyword>
<gene>
    <name evidence="10" type="ORF">LOTGIDRAFT_146915</name>
</gene>
<dbReference type="PANTHER" id="PTHR24082:SF473">
    <property type="entry name" value="ECDYSONE-INDUCED PROTEIN 75B, ISOFORM B"/>
    <property type="match status" value="1"/>
</dbReference>
<dbReference type="InterPro" id="IPR001628">
    <property type="entry name" value="Znf_hrmn_rcpt"/>
</dbReference>
<dbReference type="GO" id="GO:0000978">
    <property type="term" value="F:RNA polymerase II cis-regulatory region sequence-specific DNA binding"/>
    <property type="evidence" value="ECO:0007669"/>
    <property type="project" value="TreeGrafter"/>
</dbReference>
<evidence type="ECO:0000256" key="5">
    <source>
        <dbReference type="ARBA" id="ARBA00023125"/>
    </source>
</evidence>
<dbReference type="EMBL" id="KB200529">
    <property type="protein sequence ID" value="ESP01160.1"/>
    <property type="molecule type" value="Genomic_DNA"/>
</dbReference>
<dbReference type="GeneID" id="20235173"/>
<dbReference type="RefSeq" id="XP_009048153.1">
    <property type="nucleotide sequence ID" value="XM_009049905.1"/>
</dbReference>
<evidence type="ECO:0000256" key="7">
    <source>
        <dbReference type="ARBA" id="ARBA00023170"/>
    </source>
</evidence>
<dbReference type="GO" id="GO:0009755">
    <property type="term" value="P:hormone-mediated signaling pathway"/>
    <property type="evidence" value="ECO:0007669"/>
    <property type="project" value="TreeGrafter"/>
</dbReference>
<dbReference type="STRING" id="225164.V4CGF1"/>
<dbReference type="PANTHER" id="PTHR24082">
    <property type="entry name" value="NUCLEAR HORMONE RECEPTOR"/>
    <property type="match status" value="1"/>
</dbReference>
<organism evidence="10 11">
    <name type="scientific">Lottia gigantea</name>
    <name type="common">Giant owl limpet</name>
    <dbReference type="NCBI Taxonomy" id="225164"/>
    <lineage>
        <taxon>Eukaryota</taxon>
        <taxon>Metazoa</taxon>
        <taxon>Spiralia</taxon>
        <taxon>Lophotrochozoa</taxon>
        <taxon>Mollusca</taxon>
        <taxon>Gastropoda</taxon>
        <taxon>Patellogastropoda</taxon>
        <taxon>Lottioidea</taxon>
        <taxon>Lottiidae</taxon>
        <taxon>Lottia</taxon>
    </lineage>
</organism>
<keyword evidence="8" id="KW-0539">Nucleus</keyword>
<protein>
    <recommendedName>
        <fullName evidence="9">Nuclear receptor domain-containing protein</fullName>
    </recommendedName>
</protein>
<dbReference type="InterPro" id="IPR050234">
    <property type="entry name" value="Nuclear_hormone_rcpt_NR1"/>
</dbReference>
<dbReference type="CTD" id="20235173"/>
<keyword evidence="1" id="KW-0479">Metal-binding</keyword>
<dbReference type="SUPFAM" id="SSF57716">
    <property type="entry name" value="Glucocorticoid receptor-like (DNA-binding domain)"/>
    <property type="match status" value="1"/>
</dbReference>
<sequence>QGFFRRCITQGMTHKCANEEKCEITPFTRNSCQFCRLRKCFEVGMSREGRLKL</sequence>
<dbReference type="AlphaFoldDB" id="V4CGF1"/>
<dbReference type="Proteomes" id="UP000030746">
    <property type="component" value="Unassembled WGS sequence"/>
</dbReference>
<proteinExistence type="predicted"/>
<keyword evidence="4" id="KW-0805">Transcription regulation</keyword>
<keyword evidence="3" id="KW-0862">Zinc</keyword>
<keyword evidence="11" id="KW-1185">Reference proteome</keyword>
<evidence type="ECO:0000256" key="8">
    <source>
        <dbReference type="ARBA" id="ARBA00023242"/>
    </source>
</evidence>
<keyword evidence="2" id="KW-0863">Zinc-finger</keyword>
<evidence type="ECO:0000256" key="2">
    <source>
        <dbReference type="ARBA" id="ARBA00022771"/>
    </source>
</evidence>
<evidence type="ECO:0000259" key="9">
    <source>
        <dbReference type="PROSITE" id="PS51030"/>
    </source>
</evidence>
<keyword evidence="7" id="KW-0675">Receptor</keyword>
<dbReference type="SMART" id="SM00399">
    <property type="entry name" value="ZnF_C4"/>
    <property type="match status" value="1"/>
</dbReference>
<evidence type="ECO:0000256" key="3">
    <source>
        <dbReference type="ARBA" id="ARBA00022833"/>
    </source>
</evidence>
<dbReference type="GO" id="GO:0030154">
    <property type="term" value="P:cell differentiation"/>
    <property type="evidence" value="ECO:0007669"/>
    <property type="project" value="TreeGrafter"/>
</dbReference>
<evidence type="ECO:0000313" key="11">
    <source>
        <dbReference type="Proteomes" id="UP000030746"/>
    </source>
</evidence>
<feature type="non-terminal residue" evidence="10">
    <location>
        <position position="1"/>
    </location>
</feature>
<dbReference type="OMA" id="MEPDGRC"/>
<dbReference type="GO" id="GO:0004879">
    <property type="term" value="F:nuclear receptor activity"/>
    <property type="evidence" value="ECO:0007669"/>
    <property type="project" value="TreeGrafter"/>
</dbReference>
<dbReference type="GO" id="GO:0045944">
    <property type="term" value="P:positive regulation of transcription by RNA polymerase II"/>
    <property type="evidence" value="ECO:0007669"/>
    <property type="project" value="TreeGrafter"/>
</dbReference>
<dbReference type="OrthoDB" id="5771769at2759"/>
<reference evidence="10 11" key="1">
    <citation type="journal article" date="2013" name="Nature">
        <title>Insights into bilaterian evolution from three spiralian genomes.</title>
        <authorList>
            <person name="Simakov O."/>
            <person name="Marletaz F."/>
            <person name="Cho S.J."/>
            <person name="Edsinger-Gonzales E."/>
            <person name="Havlak P."/>
            <person name="Hellsten U."/>
            <person name="Kuo D.H."/>
            <person name="Larsson T."/>
            <person name="Lv J."/>
            <person name="Arendt D."/>
            <person name="Savage R."/>
            <person name="Osoegawa K."/>
            <person name="de Jong P."/>
            <person name="Grimwood J."/>
            <person name="Chapman J.A."/>
            <person name="Shapiro H."/>
            <person name="Aerts A."/>
            <person name="Otillar R.P."/>
            <person name="Terry A.Y."/>
            <person name="Boore J.L."/>
            <person name="Grigoriev I.V."/>
            <person name="Lindberg D.R."/>
            <person name="Seaver E.C."/>
            <person name="Weisblat D.A."/>
            <person name="Putnam N.H."/>
            <person name="Rokhsar D.S."/>
        </authorList>
    </citation>
    <scope>NUCLEOTIDE SEQUENCE [LARGE SCALE GENOMIC DNA]</scope>
</reference>
<dbReference type="Gene3D" id="3.30.50.10">
    <property type="entry name" value="Erythroid Transcription Factor GATA-1, subunit A"/>
    <property type="match status" value="1"/>
</dbReference>
<dbReference type="GO" id="GO:0008270">
    <property type="term" value="F:zinc ion binding"/>
    <property type="evidence" value="ECO:0007669"/>
    <property type="project" value="UniProtKB-KW"/>
</dbReference>
<evidence type="ECO:0000256" key="4">
    <source>
        <dbReference type="ARBA" id="ARBA00023015"/>
    </source>
</evidence>
<evidence type="ECO:0000313" key="10">
    <source>
        <dbReference type="EMBL" id="ESP01160.1"/>
    </source>
</evidence>
<keyword evidence="5" id="KW-0238">DNA-binding</keyword>
<accession>V4CGF1</accession>
<dbReference type="InterPro" id="IPR013088">
    <property type="entry name" value="Znf_NHR/GATA"/>
</dbReference>
<evidence type="ECO:0000256" key="6">
    <source>
        <dbReference type="ARBA" id="ARBA00023163"/>
    </source>
</evidence>
<dbReference type="PROSITE" id="PS51030">
    <property type="entry name" value="NUCLEAR_REC_DBD_2"/>
    <property type="match status" value="1"/>
</dbReference>
<dbReference type="GO" id="GO:0000122">
    <property type="term" value="P:negative regulation of transcription by RNA polymerase II"/>
    <property type="evidence" value="ECO:0007669"/>
    <property type="project" value="TreeGrafter"/>
</dbReference>
<evidence type="ECO:0000256" key="1">
    <source>
        <dbReference type="ARBA" id="ARBA00022723"/>
    </source>
</evidence>